<evidence type="ECO:0000313" key="3">
    <source>
        <dbReference type="Proteomes" id="UP000184608"/>
    </source>
</evidence>
<accession>A0A1M6AM35</accession>
<feature type="signal peptide" evidence="1">
    <location>
        <begin position="1"/>
        <end position="21"/>
    </location>
</feature>
<reference evidence="2 3" key="1">
    <citation type="submission" date="2016-11" db="EMBL/GenBank/DDBJ databases">
        <authorList>
            <person name="Jaros S."/>
            <person name="Januszkiewicz K."/>
            <person name="Wedrychowicz H."/>
        </authorList>
    </citation>
    <scope>NUCLEOTIDE SEQUENCE [LARGE SCALE GENOMIC DNA]</scope>
    <source>
        <strain evidence="2 3">CECT 7868</strain>
    </source>
</reference>
<dbReference type="Proteomes" id="UP000184608">
    <property type="component" value="Unassembled WGS sequence"/>
</dbReference>
<keyword evidence="3" id="KW-1185">Reference proteome</keyword>
<keyword evidence="1" id="KW-0732">Signal</keyword>
<protein>
    <recommendedName>
        <fullName evidence="4">Outer membrane protein beta-barrel domain-containing protein</fullName>
    </recommendedName>
</protein>
<evidence type="ECO:0000256" key="1">
    <source>
        <dbReference type="SAM" id="SignalP"/>
    </source>
</evidence>
<gene>
    <name evidence="2" type="ORF">VA7868_03610</name>
</gene>
<dbReference type="AlphaFoldDB" id="A0A1M6AM35"/>
<dbReference type="EMBL" id="FQXZ01000039">
    <property type="protein sequence ID" value="SHI37477.1"/>
    <property type="molecule type" value="Genomic_DNA"/>
</dbReference>
<evidence type="ECO:0008006" key="4">
    <source>
        <dbReference type="Google" id="ProtNLM"/>
    </source>
</evidence>
<proteinExistence type="predicted"/>
<name>A0A1M6AM35_9VIBR</name>
<dbReference type="RefSeq" id="WP_073605207.1">
    <property type="nucleotide sequence ID" value="NZ_FQXZ01000039.1"/>
</dbReference>
<sequence>MRNQWWLMLLGMCSLSGHAIAETTPPGTFYFGVLQEELNQSGVIEIGVRGPAYRFVDANAALMWFGDNDTVYNGFNIGAHLTTGTWPIKAYAGAGIFLGEHKDCEDESSPDCESDYVLGAYPEVGVELSLLQVSVAAYGRHYKTTNGGKNEYRMYGFYVGYNF</sequence>
<evidence type="ECO:0000313" key="2">
    <source>
        <dbReference type="EMBL" id="SHI37477.1"/>
    </source>
</evidence>
<organism evidence="2 3">
    <name type="scientific">Vibrio aerogenes CECT 7868</name>
    <dbReference type="NCBI Taxonomy" id="1216006"/>
    <lineage>
        <taxon>Bacteria</taxon>
        <taxon>Pseudomonadati</taxon>
        <taxon>Pseudomonadota</taxon>
        <taxon>Gammaproteobacteria</taxon>
        <taxon>Vibrionales</taxon>
        <taxon>Vibrionaceae</taxon>
        <taxon>Vibrio</taxon>
    </lineage>
</organism>
<feature type="chain" id="PRO_5012115850" description="Outer membrane protein beta-barrel domain-containing protein" evidence="1">
    <location>
        <begin position="22"/>
        <end position="163"/>
    </location>
</feature>
<dbReference type="OrthoDB" id="5873466at2"/>